<sequence>MSVPFDRKVRVGVTEKNQHAYWDMVNAGWHDAAGALGLDLRIEAPPSEDVAAQVELMRRQLDDGVDALAFVATRADAFDEIVAEADRRGVPVVAFDLDAPTSGRLTFVGMPAIRDVANRLGDVLAERLPAGSTVIAQTGSDHAPGAAAKLAGFLESMQRHGHRVVVGESDGEDVARSLQVARRLLEENPEAAGMYGVYGYHPIVQARAAELAGRPDLTIVGYDLLPETVDLVESGAVACSVWIQEYYFGYHTAVLVNALARTGSREALRAFRMDPDDLAGNAVYPPVAFHTKDTIAGFRSFAAAKSLQARTATTVL</sequence>
<keyword evidence="4" id="KW-0813">Transport</keyword>
<dbReference type="Gene3D" id="3.40.50.2300">
    <property type="match status" value="2"/>
</dbReference>
<evidence type="ECO:0000256" key="2">
    <source>
        <dbReference type="ARBA" id="ARBA00007639"/>
    </source>
</evidence>
<gene>
    <name evidence="4" type="ORF">HD601_005816</name>
</gene>
<dbReference type="PANTHER" id="PTHR30036:SF7">
    <property type="entry name" value="ABC TRANSPORTER PERIPLASMIC-BINDING PROTEIN YPHF"/>
    <property type="match status" value="1"/>
</dbReference>
<name>A0A7W9GX16_9ACTN</name>
<comment type="subcellular location">
    <subcellularLocation>
        <location evidence="1">Cell envelope</location>
    </subcellularLocation>
</comment>
<evidence type="ECO:0000256" key="1">
    <source>
        <dbReference type="ARBA" id="ARBA00004196"/>
    </source>
</evidence>
<keyword evidence="4" id="KW-0762">Sugar transport</keyword>
<dbReference type="Proteomes" id="UP000542813">
    <property type="component" value="Unassembled WGS sequence"/>
</dbReference>
<dbReference type="GO" id="GO:0030288">
    <property type="term" value="C:outer membrane-bounded periplasmic space"/>
    <property type="evidence" value="ECO:0007669"/>
    <property type="project" value="TreeGrafter"/>
</dbReference>
<dbReference type="InterPro" id="IPR025997">
    <property type="entry name" value="SBP_2_dom"/>
</dbReference>
<evidence type="ECO:0000313" key="5">
    <source>
        <dbReference type="Proteomes" id="UP000542813"/>
    </source>
</evidence>
<dbReference type="EMBL" id="JACHMM010000001">
    <property type="protein sequence ID" value="MBB5791241.1"/>
    <property type="molecule type" value="Genomic_DNA"/>
</dbReference>
<keyword evidence="5" id="KW-1185">Reference proteome</keyword>
<dbReference type="GO" id="GO:0030246">
    <property type="term" value="F:carbohydrate binding"/>
    <property type="evidence" value="ECO:0007669"/>
    <property type="project" value="TreeGrafter"/>
</dbReference>
<dbReference type="InterPro" id="IPR028082">
    <property type="entry name" value="Peripla_BP_I"/>
</dbReference>
<dbReference type="PANTHER" id="PTHR30036">
    <property type="entry name" value="D-XYLOSE-BINDING PERIPLASMIC PROTEIN"/>
    <property type="match status" value="1"/>
</dbReference>
<organism evidence="4 5">
    <name type="scientific">Jiangella mangrovi</name>
    <dbReference type="NCBI Taxonomy" id="1524084"/>
    <lineage>
        <taxon>Bacteria</taxon>
        <taxon>Bacillati</taxon>
        <taxon>Actinomycetota</taxon>
        <taxon>Actinomycetes</taxon>
        <taxon>Jiangellales</taxon>
        <taxon>Jiangellaceae</taxon>
        <taxon>Jiangella</taxon>
    </lineage>
</organism>
<feature type="domain" description="Periplasmic binding protein" evidence="3">
    <location>
        <begin position="16"/>
        <end position="261"/>
    </location>
</feature>
<dbReference type="SUPFAM" id="SSF53822">
    <property type="entry name" value="Periplasmic binding protein-like I"/>
    <property type="match status" value="1"/>
</dbReference>
<dbReference type="InterPro" id="IPR050555">
    <property type="entry name" value="Bact_Solute-Bind_Prot2"/>
</dbReference>
<dbReference type="AlphaFoldDB" id="A0A7W9GX16"/>
<evidence type="ECO:0000313" key="4">
    <source>
        <dbReference type="EMBL" id="MBB5791241.1"/>
    </source>
</evidence>
<comment type="caution">
    <text evidence="4">The sequence shown here is derived from an EMBL/GenBank/DDBJ whole genome shotgun (WGS) entry which is preliminary data.</text>
</comment>
<reference evidence="4 5" key="1">
    <citation type="submission" date="2020-08" db="EMBL/GenBank/DDBJ databases">
        <title>Sequencing the genomes of 1000 actinobacteria strains.</title>
        <authorList>
            <person name="Klenk H.-P."/>
        </authorList>
    </citation>
    <scope>NUCLEOTIDE SEQUENCE [LARGE SCALE GENOMIC DNA]</scope>
    <source>
        <strain evidence="4 5">DSM 102122</strain>
    </source>
</reference>
<protein>
    <submittedName>
        <fullName evidence="4">ABC-type sugar transport system substrate-binding protein</fullName>
    </submittedName>
</protein>
<comment type="similarity">
    <text evidence="2">Belongs to the bacterial solute-binding protein 2 family.</text>
</comment>
<dbReference type="RefSeq" id="WP_184827857.1">
    <property type="nucleotide sequence ID" value="NZ_JACHMM010000001.1"/>
</dbReference>
<accession>A0A7W9GX16</accession>
<evidence type="ECO:0000259" key="3">
    <source>
        <dbReference type="Pfam" id="PF13407"/>
    </source>
</evidence>
<proteinExistence type="inferred from homology"/>
<dbReference type="Pfam" id="PF13407">
    <property type="entry name" value="Peripla_BP_4"/>
    <property type="match status" value="1"/>
</dbReference>